<dbReference type="InterPro" id="IPR025676">
    <property type="entry name" value="Clr5_dom"/>
</dbReference>
<dbReference type="Pfam" id="PF14420">
    <property type="entry name" value="Clr5"/>
    <property type="match status" value="1"/>
</dbReference>
<reference evidence="2 3" key="1">
    <citation type="journal article" date="2024" name="J. Plant Pathol.">
        <title>Sequence and assembly of the genome of Seiridium unicorne, isolate CBS 538.82, causal agent of cypress canker disease.</title>
        <authorList>
            <person name="Scali E."/>
            <person name="Rocca G.D."/>
            <person name="Danti R."/>
            <person name="Garbelotto M."/>
            <person name="Barberini S."/>
            <person name="Baroncelli R."/>
            <person name="Emiliani G."/>
        </authorList>
    </citation>
    <scope>NUCLEOTIDE SEQUENCE [LARGE SCALE GENOMIC DNA]</scope>
    <source>
        <strain evidence="2 3">BM-138-508</strain>
    </source>
</reference>
<accession>A0ABR2V0X7</accession>
<comment type="caution">
    <text evidence="2">The sequence shown here is derived from an EMBL/GenBank/DDBJ whole genome shotgun (WGS) entry which is preliminary data.</text>
</comment>
<name>A0ABR2V0X7_9PEZI</name>
<dbReference type="Proteomes" id="UP001408356">
    <property type="component" value="Unassembled WGS sequence"/>
</dbReference>
<evidence type="ECO:0000313" key="2">
    <source>
        <dbReference type="EMBL" id="KAK9420161.1"/>
    </source>
</evidence>
<evidence type="ECO:0000313" key="3">
    <source>
        <dbReference type="Proteomes" id="UP001408356"/>
    </source>
</evidence>
<dbReference type="Gene3D" id="1.25.40.10">
    <property type="entry name" value="Tetratricopeptide repeat domain"/>
    <property type="match status" value="1"/>
</dbReference>
<protein>
    <recommendedName>
        <fullName evidence="1">Clr5 domain-containing protein</fullName>
    </recommendedName>
</protein>
<dbReference type="PANTHER" id="PTHR38788:SF3">
    <property type="entry name" value="CLR5 DOMAIN-CONTAINING PROTEIN"/>
    <property type="match status" value="1"/>
</dbReference>
<feature type="domain" description="Clr5" evidence="1">
    <location>
        <begin position="13"/>
        <end position="65"/>
    </location>
</feature>
<proteinExistence type="predicted"/>
<dbReference type="InterPro" id="IPR011990">
    <property type="entry name" value="TPR-like_helical_dom_sf"/>
</dbReference>
<gene>
    <name evidence="2" type="ORF">SUNI508_06689</name>
</gene>
<organism evidence="2 3">
    <name type="scientific">Seiridium unicorne</name>
    <dbReference type="NCBI Taxonomy" id="138068"/>
    <lineage>
        <taxon>Eukaryota</taxon>
        <taxon>Fungi</taxon>
        <taxon>Dikarya</taxon>
        <taxon>Ascomycota</taxon>
        <taxon>Pezizomycotina</taxon>
        <taxon>Sordariomycetes</taxon>
        <taxon>Xylariomycetidae</taxon>
        <taxon>Amphisphaeriales</taxon>
        <taxon>Sporocadaceae</taxon>
        <taxon>Seiridium</taxon>
    </lineage>
</organism>
<dbReference type="EMBL" id="JARVKF010000257">
    <property type="protein sequence ID" value="KAK9420161.1"/>
    <property type="molecule type" value="Genomic_DNA"/>
</dbReference>
<dbReference type="PANTHER" id="PTHR38788">
    <property type="entry name" value="CLR5 DOMAIN-CONTAINING PROTEIN"/>
    <property type="match status" value="1"/>
</dbReference>
<evidence type="ECO:0000259" key="1">
    <source>
        <dbReference type="Pfam" id="PF14420"/>
    </source>
</evidence>
<keyword evidence="3" id="KW-1185">Reference proteome</keyword>
<sequence>MAAGESPVDPFSEAVWESHRATITDLYQTRNLPLNQVVQYMRSQHGFKPTLKMYKYRLKKWNLRKYLRHSDVVEFIHSNERPEIRGAKASQERIDGYLRQRGQRKKTVKNHGPAAQQVNTLNDDQKLVGAQAMAPSIVARRVRLPGPCLSSPHSPDSFRLLEGSIHAMRSYTSGNLEANAWMLDSRGDLNARDLGLAWHGSWYTVRHLMDAGRAKQAFRIVQKCNQIFEEILVNGSPRFFSSAFLVFLGLSSSWPDLAASVVRYMHSLSRIKFSDSNHPMVQFLLSVHKLGPKELSQYGDTLAHASVTVLQDFFPFGSRTHIEPVVNVAQDLFHLGITSGDSAVSQILTVIQQLEASGEWNTKKIFSAKRELIHVYLQMKDYSKALQLVSEMLSPTNREFVEGTYNEIVYYRQLFEIHKALGDHQRTISACRKAAHLCMKLYGPAHEFTVNNLALYENYLRECGNEDGADQVKGILTGALDELCSGIEELTLDT</sequence>